<evidence type="ECO:0008006" key="2">
    <source>
        <dbReference type="Google" id="ProtNLM"/>
    </source>
</evidence>
<feature type="non-terminal residue" evidence="1">
    <location>
        <position position="1"/>
    </location>
</feature>
<dbReference type="SUPFAM" id="SSF52374">
    <property type="entry name" value="Nucleotidylyl transferase"/>
    <property type="match status" value="1"/>
</dbReference>
<reference evidence="1" key="1">
    <citation type="submission" date="2018-05" db="EMBL/GenBank/DDBJ databases">
        <authorList>
            <person name="Lanie J.A."/>
            <person name="Ng W.-L."/>
            <person name="Kazmierczak K.M."/>
            <person name="Andrzejewski T.M."/>
            <person name="Davidsen T.M."/>
            <person name="Wayne K.J."/>
            <person name="Tettelin H."/>
            <person name="Glass J.I."/>
            <person name="Rusch D."/>
            <person name="Podicherti R."/>
            <person name="Tsui H.-C.T."/>
            <person name="Winkler M.E."/>
        </authorList>
    </citation>
    <scope>NUCLEOTIDE SEQUENCE</scope>
</reference>
<gene>
    <name evidence="1" type="ORF">METZ01_LOCUS250174</name>
</gene>
<evidence type="ECO:0000313" key="1">
    <source>
        <dbReference type="EMBL" id="SVB97320.1"/>
    </source>
</evidence>
<dbReference type="InterPro" id="IPR014729">
    <property type="entry name" value="Rossmann-like_a/b/a_fold"/>
</dbReference>
<dbReference type="InterPro" id="IPR027417">
    <property type="entry name" value="P-loop_NTPase"/>
</dbReference>
<dbReference type="Gene3D" id="3.40.50.620">
    <property type="entry name" value="HUPs"/>
    <property type="match status" value="1"/>
</dbReference>
<dbReference type="EMBL" id="UINC01066520">
    <property type="protein sequence ID" value="SVB97320.1"/>
    <property type="molecule type" value="Genomic_DNA"/>
</dbReference>
<dbReference type="Gene3D" id="3.40.50.300">
    <property type="entry name" value="P-loop containing nucleotide triphosphate hydrolases"/>
    <property type="match status" value="1"/>
</dbReference>
<name>A0A382ICG4_9ZZZZ</name>
<protein>
    <recommendedName>
        <fullName evidence="2">Cytidyltransferase-like domain-containing protein</fullName>
    </recommendedName>
</protein>
<dbReference type="SUPFAM" id="SSF52540">
    <property type="entry name" value="P-loop containing nucleoside triphosphate hydrolases"/>
    <property type="match status" value="1"/>
</dbReference>
<proteinExistence type="predicted"/>
<organism evidence="1">
    <name type="scientific">marine metagenome</name>
    <dbReference type="NCBI Taxonomy" id="408172"/>
    <lineage>
        <taxon>unclassified sequences</taxon>
        <taxon>metagenomes</taxon>
        <taxon>ecological metagenomes</taxon>
    </lineage>
</organism>
<dbReference type="AlphaFoldDB" id="A0A382ICG4"/>
<feature type="non-terminal residue" evidence="1">
    <location>
        <position position="276"/>
    </location>
</feature>
<accession>A0A382ICG4</accession>
<sequence>VFTFGRFNPPTVGHGKLVDKLLRATKGGYKPVIYTSHTEDPRKNPLKYKDKIKWLRKFFKKVTVVNTTARTIFDIVTDLHDKGFNHIRMIVGSDRVGEFDKLIKTYNGKYGRHGHYDFEKIEVISAGERDPDADDVSGMSASKMRMFADKGDFDEFSKGVPSNNKKDAEGLWKDVRKGMGIREETIPDYIYEDLITEGVYDAGIFKAVFLMGGPGSGKTAVVKALALKALGLKLINTDSAFESELKKAGHSLDLRNMDSDIRDPIRKKAKRITGKN</sequence>